<dbReference type="EMBL" id="LKEU01000043">
    <property type="protein sequence ID" value="OFV69243.1"/>
    <property type="molecule type" value="Genomic_DNA"/>
</dbReference>
<dbReference type="OrthoDB" id="2051266at2"/>
<evidence type="ECO:0000313" key="1">
    <source>
        <dbReference type="EMBL" id="OFV69243.1"/>
    </source>
</evidence>
<evidence type="ECO:0000313" key="2">
    <source>
        <dbReference type="Proteomes" id="UP000176244"/>
    </source>
</evidence>
<proteinExistence type="predicted"/>
<sequence length="124" mass="13950">MGAETAFDLAVKVVGGVLVLLAFKAKVWPPVIGCLRKKFIKPHIDLNNRCDEFEKAQETLEIGVLAILHDRVYQACKHYIEQESIDVEDLKNLEHLYNAYAAMGGNGTCKQLYERVCALKIKTD</sequence>
<organism evidence="1 2">
    <name type="scientific">Acetobacterium wieringae</name>
    <dbReference type="NCBI Taxonomy" id="52694"/>
    <lineage>
        <taxon>Bacteria</taxon>
        <taxon>Bacillati</taxon>
        <taxon>Bacillota</taxon>
        <taxon>Clostridia</taxon>
        <taxon>Eubacteriales</taxon>
        <taxon>Eubacteriaceae</taxon>
        <taxon>Acetobacterium</taxon>
    </lineage>
</organism>
<name>A0A1F2PDC0_9FIRM</name>
<comment type="caution">
    <text evidence="1">The sequence shown here is derived from an EMBL/GenBank/DDBJ whole genome shotgun (WGS) entry which is preliminary data.</text>
</comment>
<reference evidence="1 2" key="1">
    <citation type="submission" date="2015-09" db="EMBL/GenBank/DDBJ databases">
        <title>Genome sequence of Acetobacterium wieringae DSM 1911.</title>
        <authorList>
            <person name="Poehlein A."/>
            <person name="Bengelsdorf F.R."/>
            <person name="Schiel-Bengelsdorf B."/>
            <person name="Duerre P."/>
            <person name="Daniel R."/>
        </authorList>
    </citation>
    <scope>NUCLEOTIDE SEQUENCE [LARGE SCALE GENOMIC DNA]</scope>
    <source>
        <strain evidence="1 2">DSM 1911</strain>
    </source>
</reference>
<gene>
    <name evidence="1" type="ORF">ACWI_32870</name>
</gene>
<accession>A0A1F2PDC0</accession>
<protein>
    <submittedName>
        <fullName evidence="1">Uncharacterized protein</fullName>
    </submittedName>
</protein>
<dbReference type="AlphaFoldDB" id="A0A1F2PDC0"/>
<dbReference type="STRING" id="52694.ACWI_32870"/>
<dbReference type="Proteomes" id="UP000176244">
    <property type="component" value="Unassembled WGS sequence"/>
</dbReference>
<dbReference type="RefSeq" id="WP_084633769.1">
    <property type="nucleotide sequence ID" value="NZ_LKEU01000043.1"/>
</dbReference>